<dbReference type="InterPro" id="IPR024983">
    <property type="entry name" value="CHAT_dom"/>
</dbReference>
<dbReference type="EMBL" id="JAKELL010000280">
    <property type="protein sequence ID" value="KAH8977738.1"/>
    <property type="molecule type" value="Genomic_DNA"/>
</dbReference>
<sequence>MANLLGDILGLAKERHTPSNQREGLDETVLHLTKSILLRPPSSLEHGPTTPQALFALAKALLICSDVSKQPRDAIFAATFLFHLRGQPQGAFGVPPHRVTSSLVDALVLQVRLKAENVMKNIGEMAVLYCELLASDAFESDTTRSILLICEVILSNIRPGVPGQPLDQVVDCLRAARRHKPDLRVACYTLAFSLCIRYCMTFANGDYEEATSLYDEVITSSPPGDSQDTFAPLALQQVTALAMFRSKTHQTPEYFEEAIYRARDVSSSSPSSVPPLLRTAINEALQDTKKERSRYFGSIEGLGPRSGGLPLSQQLALEKGNTLEADRMSKKVQLLEGLLSEFHGNNITDVEGAIEKGRTILASSAPSDPYAYCLLSLFGPILFEGFKRTNFKNIKYLDESIGAYRRILEYPGARNFRSLTHSLLALALLTRSVCFPGHRMQDLNEGMELFSQCATDGHASLTHRFRCACLWASFARLHRHSSLSTAYECAMSSMQNNLLFAPTLQLQHATLAESSDVFHVMPLEYASYQVDQRQHLEAIVTLERGRALLWSEMRHLRAPIDQLQQAHPQLAHSFAAINRDLEALTKSVPPSHKLSIDDGAADDLRAVDPFGRLLLKQRKLLNERDNLTTQIQALPSFENFPTSPSFDTLRSAASSGPVIIINHTFWRSDILILLHDASPSLISTPRDFYHRASTLRDKLLDSRQKYGLDSSHYDEILAFVLAELYKLVGKPVIDRLRQLKVPEQSRIWWCPTSVFCSLPLHAMGPIPSGDGERHYFLDLYICSYTPALSALIQSRNRDSGSRSSDRPSLLLVAQPHPSLPTVGCEIQVVQSLDTEVTNLISKAATPAAVVDCFRHHQFVHFACHGTLETGKPFEAGFELYGGERLTLLEIVRSNLATAEFAFLSACHTAEVTEGSVVDEGLHLAAAVQYCGFRSVVGTMWAMADVDGRDLAKQFYKALFSTSEGEQGIPYHERSAKALRFAVKKLRRKRRMTLERWVNFVHYAYWLASKTLSARSELLGTS</sequence>
<evidence type="ECO:0000259" key="1">
    <source>
        <dbReference type="Pfam" id="PF12770"/>
    </source>
</evidence>
<evidence type="ECO:0000313" key="3">
    <source>
        <dbReference type="Proteomes" id="UP001201163"/>
    </source>
</evidence>
<organism evidence="2 3">
    <name type="scientific">Lactarius akahatsu</name>
    <dbReference type="NCBI Taxonomy" id="416441"/>
    <lineage>
        <taxon>Eukaryota</taxon>
        <taxon>Fungi</taxon>
        <taxon>Dikarya</taxon>
        <taxon>Basidiomycota</taxon>
        <taxon>Agaricomycotina</taxon>
        <taxon>Agaricomycetes</taxon>
        <taxon>Russulales</taxon>
        <taxon>Russulaceae</taxon>
        <taxon>Lactarius</taxon>
    </lineage>
</organism>
<evidence type="ECO:0000313" key="2">
    <source>
        <dbReference type="EMBL" id="KAH8977738.1"/>
    </source>
</evidence>
<comment type="caution">
    <text evidence="2">The sequence shown here is derived from an EMBL/GenBank/DDBJ whole genome shotgun (WGS) entry which is preliminary data.</text>
</comment>
<name>A0AAD4L5X5_9AGAM</name>
<proteinExistence type="predicted"/>
<gene>
    <name evidence="2" type="ORF">EDB92DRAFT_1957523</name>
</gene>
<keyword evidence="3" id="KW-1185">Reference proteome</keyword>
<reference evidence="2" key="1">
    <citation type="submission" date="2022-01" db="EMBL/GenBank/DDBJ databases">
        <title>Comparative genomics reveals a dynamic genome evolution in the ectomycorrhizal milk-cap (Lactarius) mushrooms.</title>
        <authorList>
            <consortium name="DOE Joint Genome Institute"/>
            <person name="Lebreton A."/>
            <person name="Tang N."/>
            <person name="Kuo A."/>
            <person name="LaButti K."/>
            <person name="Drula E."/>
            <person name="Barry K."/>
            <person name="Clum A."/>
            <person name="Lipzen A."/>
            <person name="Mousain D."/>
            <person name="Ng V."/>
            <person name="Wang R."/>
            <person name="Wang X."/>
            <person name="Dai Y."/>
            <person name="Henrissat B."/>
            <person name="Grigoriev I.V."/>
            <person name="Guerin-Laguette A."/>
            <person name="Yu F."/>
            <person name="Martin F.M."/>
        </authorList>
    </citation>
    <scope>NUCLEOTIDE SEQUENCE</scope>
    <source>
        <strain evidence="2">QP</strain>
    </source>
</reference>
<accession>A0AAD4L5X5</accession>
<protein>
    <submittedName>
        <fullName evidence="2">CHAT domain-containing protein</fullName>
    </submittedName>
</protein>
<feature type="domain" description="CHAT" evidence="1">
    <location>
        <begin position="721"/>
        <end position="1002"/>
    </location>
</feature>
<dbReference type="AlphaFoldDB" id="A0AAD4L5X5"/>
<dbReference type="Proteomes" id="UP001201163">
    <property type="component" value="Unassembled WGS sequence"/>
</dbReference>
<dbReference type="Pfam" id="PF12770">
    <property type="entry name" value="CHAT"/>
    <property type="match status" value="1"/>
</dbReference>